<feature type="transmembrane region" description="Helical" evidence="1">
    <location>
        <begin position="113"/>
        <end position="132"/>
    </location>
</feature>
<sequence length="228" mass="25312">MPKQKSFGQRVLANLKKKVVQLLLATALLGGIVWGSARLLGPKTLDRVDTAGQARAKEEYKYLICNSCKLEVLYTAELDNHTCPKCQPPKVGYLMPSKTSIKSGGDGNPWRRYNVAVAIEAVLYLALIYYLLSRPVDETPTEFVLTCLHCGLSLQYKPDGFDQYAICPGCEQVIKLPDEDEAMTREDQEHVREMTILTAMELDLRKSGTIVDADAENGEPNPHDAPRG</sequence>
<evidence type="ECO:0000313" key="3">
    <source>
        <dbReference type="Proteomes" id="UP000324974"/>
    </source>
</evidence>
<proteinExistence type="predicted"/>
<protein>
    <submittedName>
        <fullName evidence="2">Uncharacterized protein</fullName>
    </submittedName>
</protein>
<evidence type="ECO:0000256" key="1">
    <source>
        <dbReference type="SAM" id="Phobius"/>
    </source>
</evidence>
<dbReference type="AlphaFoldDB" id="A0A5C1AKY2"/>
<dbReference type="RefSeq" id="WP_149112899.1">
    <property type="nucleotide sequence ID" value="NZ_CP042425.1"/>
</dbReference>
<keyword evidence="1" id="KW-0472">Membrane</keyword>
<keyword evidence="1" id="KW-0812">Transmembrane</keyword>
<name>A0A5C1AKY2_9BACT</name>
<dbReference type="KEGG" id="lrs:PX52LOC_05405"/>
<organism evidence="2 3">
    <name type="scientific">Limnoglobus roseus</name>
    <dbReference type="NCBI Taxonomy" id="2598579"/>
    <lineage>
        <taxon>Bacteria</taxon>
        <taxon>Pseudomonadati</taxon>
        <taxon>Planctomycetota</taxon>
        <taxon>Planctomycetia</taxon>
        <taxon>Gemmatales</taxon>
        <taxon>Gemmataceae</taxon>
        <taxon>Limnoglobus</taxon>
    </lineage>
</organism>
<accession>A0A5C1AKY2</accession>
<keyword evidence="1" id="KW-1133">Transmembrane helix</keyword>
<dbReference type="Proteomes" id="UP000324974">
    <property type="component" value="Chromosome"/>
</dbReference>
<dbReference type="EMBL" id="CP042425">
    <property type="protein sequence ID" value="QEL18382.1"/>
    <property type="molecule type" value="Genomic_DNA"/>
</dbReference>
<gene>
    <name evidence="2" type="ORF">PX52LOC_05405</name>
</gene>
<keyword evidence="3" id="KW-1185">Reference proteome</keyword>
<dbReference type="OrthoDB" id="9967346at2"/>
<evidence type="ECO:0000313" key="2">
    <source>
        <dbReference type="EMBL" id="QEL18382.1"/>
    </source>
</evidence>
<reference evidence="3" key="1">
    <citation type="submission" date="2019-08" db="EMBL/GenBank/DDBJ databases">
        <title>Limnoglobus roseus gen. nov., sp. nov., a novel freshwater planctomycete with a giant genome from the family Gemmataceae.</title>
        <authorList>
            <person name="Kulichevskaya I.S."/>
            <person name="Naumoff D.G."/>
            <person name="Miroshnikov K."/>
            <person name="Ivanova A."/>
            <person name="Philippov D.A."/>
            <person name="Hakobyan A."/>
            <person name="Rijpstra I.C."/>
            <person name="Sinninghe Damste J.S."/>
            <person name="Liesack W."/>
            <person name="Dedysh S.N."/>
        </authorList>
    </citation>
    <scope>NUCLEOTIDE SEQUENCE [LARGE SCALE GENOMIC DNA]</scope>
    <source>
        <strain evidence="3">PX52</strain>
    </source>
</reference>